<evidence type="ECO:0000313" key="2">
    <source>
        <dbReference type="EMBL" id="MBB5109656.1"/>
    </source>
</evidence>
<proteinExistence type="predicted"/>
<dbReference type="Proteomes" id="UP000549009">
    <property type="component" value="Unassembled WGS sequence"/>
</dbReference>
<protein>
    <submittedName>
        <fullName evidence="2">Uncharacterized protein</fullName>
    </submittedName>
</protein>
<feature type="compositionally biased region" description="Basic and acidic residues" evidence="1">
    <location>
        <begin position="70"/>
        <end position="83"/>
    </location>
</feature>
<gene>
    <name evidence="2" type="ORF">FHS40_008786</name>
</gene>
<dbReference type="RefSeq" id="WP_221516039.1">
    <property type="nucleotide sequence ID" value="NZ_BMSQ01000041.1"/>
</dbReference>
<sequence>MAVIIVVGSFRTRDYRRLLVVEPGLSCAVAVGLLAEVTEVFDFGRVGVDDPGSSLVVELVGGDPATLDPAEERDAGHADRAGEVGRPPLVGAESRGMSAEGLFLVADAAEILQELAHALGAEAFAAFGRAEAFRVQDLGDGRCPAAASSRARAASCG</sequence>
<feature type="region of interest" description="Disordered" evidence="1">
    <location>
        <begin position="66"/>
        <end position="90"/>
    </location>
</feature>
<dbReference type="AlphaFoldDB" id="A0A7W8B4N8"/>
<name>A0A7W8B4N8_STRST</name>
<dbReference type="EMBL" id="JACHJD010000034">
    <property type="protein sequence ID" value="MBB5109656.1"/>
    <property type="molecule type" value="Genomic_DNA"/>
</dbReference>
<comment type="caution">
    <text evidence="2">The sequence shown here is derived from an EMBL/GenBank/DDBJ whole genome shotgun (WGS) entry which is preliminary data.</text>
</comment>
<evidence type="ECO:0000256" key="1">
    <source>
        <dbReference type="SAM" id="MobiDB-lite"/>
    </source>
</evidence>
<accession>A0A7W8B4N8</accession>
<organism evidence="2 3">
    <name type="scientific">Streptomyces spectabilis</name>
    <dbReference type="NCBI Taxonomy" id="68270"/>
    <lineage>
        <taxon>Bacteria</taxon>
        <taxon>Bacillati</taxon>
        <taxon>Actinomycetota</taxon>
        <taxon>Actinomycetes</taxon>
        <taxon>Kitasatosporales</taxon>
        <taxon>Streptomycetaceae</taxon>
        <taxon>Streptomyces</taxon>
    </lineage>
</organism>
<evidence type="ECO:0000313" key="3">
    <source>
        <dbReference type="Proteomes" id="UP000549009"/>
    </source>
</evidence>
<keyword evidence="3" id="KW-1185">Reference proteome</keyword>
<reference evidence="2 3" key="1">
    <citation type="submission" date="2020-08" db="EMBL/GenBank/DDBJ databases">
        <title>Genomic Encyclopedia of Type Strains, Phase III (KMG-III): the genomes of soil and plant-associated and newly described type strains.</title>
        <authorList>
            <person name="Whitman W."/>
        </authorList>
    </citation>
    <scope>NUCLEOTIDE SEQUENCE [LARGE SCALE GENOMIC DNA]</scope>
    <source>
        <strain evidence="2 3">CECT 3146</strain>
    </source>
</reference>